<evidence type="ECO:0008006" key="6">
    <source>
        <dbReference type="Google" id="ProtNLM"/>
    </source>
</evidence>
<evidence type="ECO:0000256" key="3">
    <source>
        <dbReference type="PROSITE-ProRule" id="PRU00023"/>
    </source>
</evidence>
<accession>A0A8J8T1J1</accession>
<dbReference type="PANTHER" id="PTHR24171">
    <property type="entry name" value="ANKYRIN REPEAT DOMAIN-CONTAINING PROTEIN 39-RELATED"/>
    <property type="match status" value="1"/>
</dbReference>
<feature type="repeat" description="ANK" evidence="3">
    <location>
        <begin position="229"/>
        <end position="261"/>
    </location>
</feature>
<dbReference type="OrthoDB" id="10266001at2759"/>
<name>A0A8J8T1J1_HALGN</name>
<dbReference type="InterPro" id="IPR002110">
    <property type="entry name" value="Ankyrin_rpt"/>
</dbReference>
<dbReference type="EMBL" id="RRYP01010897">
    <property type="protein sequence ID" value="TNV78093.1"/>
    <property type="molecule type" value="Genomic_DNA"/>
</dbReference>
<dbReference type="SUPFAM" id="SSF48403">
    <property type="entry name" value="Ankyrin repeat"/>
    <property type="match status" value="1"/>
</dbReference>
<organism evidence="4 5">
    <name type="scientific">Halteria grandinella</name>
    <dbReference type="NCBI Taxonomy" id="5974"/>
    <lineage>
        <taxon>Eukaryota</taxon>
        <taxon>Sar</taxon>
        <taxon>Alveolata</taxon>
        <taxon>Ciliophora</taxon>
        <taxon>Intramacronucleata</taxon>
        <taxon>Spirotrichea</taxon>
        <taxon>Stichotrichia</taxon>
        <taxon>Sporadotrichida</taxon>
        <taxon>Halteriidae</taxon>
        <taxon>Halteria</taxon>
    </lineage>
</organism>
<protein>
    <recommendedName>
        <fullName evidence="6">Ankyrin repeat domain-containing protein</fullName>
    </recommendedName>
</protein>
<dbReference type="SMART" id="SM00248">
    <property type="entry name" value="ANK"/>
    <property type="match status" value="6"/>
</dbReference>
<keyword evidence="1" id="KW-0677">Repeat</keyword>
<dbReference type="PROSITE" id="PS50088">
    <property type="entry name" value="ANK_REPEAT"/>
    <property type="match status" value="4"/>
</dbReference>
<dbReference type="Pfam" id="PF12796">
    <property type="entry name" value="Ank_2"/>
    <property type="match status" value="2"/>
</dbReference>
<proteinExistence type="predicted"/>
<dbReference type="InterPro" id="IPR036770">
    <property type="entry name" value="Ankyrin_rpt-contain_sf"/>
</dbReference>
<evidence type="ECO:0000256" key="2">
    <source>
        <dbReference type="ARBA" id="ARBA00023043"/>
    </source>
</evidence>
<dbReference type="PROSITE" id="PS50297">
    <property type="entry name" value="ANK_REP_REGION"/>
    <property type="match status" value="3"/>
</dbReference>
<dbReference type="Gene3D" id="1.25.40.20">
    <property type="entry name" value="Ankyrin repeat-containing domain"/>
    <property type="match status" value="2"/>
</dbReference>
<feature type="repeat" description="ANK" evidence="3">
    <location>
        <begin position="56"/>
        <end position="88"/>
    </location>
</feature>
<keyword evidence="2 3" id="KW-0040">ANK repeat</keyword>
<feature type="repeat" description="ANK" evidence="3">
    <location>
        <begin position="262"/>
        <end position="294"/>
    </location>
</feature>
<dbReference type="AlphaFoldDB" id="A0A8J8T1J1"/>
<gene>
    <name evidence="4" type="ORF">FGO68_gene6706</name>
</gene>
<keyword evidence="5" id="KW-1185">Reference proteome</keyword>
<reference evidence="4" key="1">
    <citation type="submission" date="2019-06" db="EMBL/GenBank/DDBJ databases">
        <authorList>
            <person name="Zheng W."/>
        </authorList>
    </citation>
    <scope>NUCLEOTIDE SEQUENCE</scope>
    <source>
        <strain evidence="4">QDHG01</strain>
    </source>
</reference>
<evidence type="ECO:0000313" key="4">
    <source>
        <dbReference type="EMBL" id="TNV78093.1"/>
    </source>
</evidence>
<dbReference type="Proteomes" id="UP000785679">
    <property type="component" value="Unassembled WGS sequence"/>
</dbReference>
<evidence type="ECO:0000313" key="5">
    <source>
        <dbReference type="Proteomes" id="UP000785679"/>
    </source>
</evidence>
<comment type="caution">
    <text evidence="4">The sequence shown here is derived from an EMBL/GenBank/DDBJ whole genome shotgun (WGS) entry which is preliminary data.</text>
</comment>
<feature type="repeat" description="ANK" evidence="3">
    <location>
        <begin position="125"/>
        <end position="157"/>
    </location>
</feature>
<evidence type="ECO:0000256" key="1">
    <source>
        <dbReference type="ARBA" id="ARBA00022737"/>
    </source>
</evidence>
<dbReference type="PANTHER" id="PTHR24171:SF9">
    <property type="entry name" value="ANKYRIN REPEAT DOMAIN-CONTAINING PROTEIN 39"/>
    <property type="match status" value="1"/>
</dbReference>
<sequence length="329" mass="36786">MISHLATLNAEQFGEIKSEDMSLFHHIAFDGDHDAFDALETLPYFKDLIDLDTNQMGWTPLLWAAAQSDAGMVQRLIDCGANVLKAKKQDGFNVLHICGMSGDARVLQIALRACEKRDVDIMCEEGYSAAHLACMRSNIDVLNLLIENGADLVKRNVSDSTCFDELLKQDDLDLLECIYPKYGHLQRRQMREPGQFPMIHIAAGAQGSKCLKYLIDKGEHVNQICNEHDKATPLHFAVLAQNIENVKLLLKNGANPNARDTIGNNSMHFAVMVENLPIVKLLDDFGCDASVKNDSEMCAIDVAQNEGNKDIMLHFMAQQKYKNFNFNNV</sequence>